<gene>
    <name evidence="1" type="ORF">MFUM_1958</name>
</gene>
<organism evidence="1 2">
    <name type="scientific">Candidatus Methylacidiphilum fumarolicum</name>
    <dbReference type="NCBI Taxonomy" id="591154"/>
    <lineage>
        <taxon>Bacteria</taxon>
        <taxon>Pseudomonadati</taxon>
        <taxon>Verrucomicrobiota</taxon>
        <taxon>Methylacidiphilae</taxon>
        <taxon>Methylacidiphilales</taxon>
        <taxon>Methylacidiphilaceae</taxon>
        <taxon>Methylacidiphilum (ex Ratnadevi et al. 2023)</taxon>
    </lineage>
</organism>
<keyword evidence="2" id="KW-1185">Reference proteome</keyword>
<evidence type="ECO:0000313" key="2">
    <source>
        <dbReference type="Proteomes" id="UP001161497"/>
    </source>
</evidence>
<protein>
    <submittedName>
        <fullName evidence="1">Uncharacterized protein</fullName>
    </submittedName>
</protein>
<name>A0ABM9IF14_9BACT</name>
<evidence type="ECO:0000313" key="1">
    <source>
        <dbReference type="EMBL" id="CAI9086279.1"/>
    </source>
</evidence>
<accession>A0ABM9IF14</accession>
<dbReference type="Proteomes" id="UP001161497">
    <property type="component" value="Chromosome"/>
</dbReference>
<proteinExistence type="predicted"/>
<dbReference type="EMBL" id="OX458932">
    <property type="protein sequence ID" value="CAI9086279.1"/>
    <property type="molecule type" value="Genomic_DNA"/>
</dbReference>
<reference evidence="1" key="1">
    <citation type="submission" date="2023-03" db="EMBL/GenBank/DDBJ databases">
        <authorList>
            <person name="Cremers G."/>
            <person name="Picone N."/>
        </authorList>
    </citation>
    <scope>NUCLEOTIDE SEQUENCE</scope>
    <source>
        <strain evidence="1">Sample_alias</strain>
    </source>
</reference>
<sequence length="44" mass="5348">MDYYELVFSLLDILESIYLQETEPFARFQLRLIGSFLFIRQCLL</sequence>